<gene>
    <name evidence="1" type="ORF">IQ63_08280</name>
</gene>
<dbReference type="PATRIC" id="fig|42234.21.peg.1707"/>
<organism evidence="1 2">
    <name type="scientific">Streptomyces acidiscabies</name>
    <dbReference type="NCBI Taxonomy" id="42234"/>
    <lineage>
        <taxon>Bacteria</taxon>
        <taxon>Bacillati</taxon>
        <taxon>Actinomycetota</taxon>
        <taxon>Actinomycetes</taxon>
        <taxon>Kitasatosporales</taxon>
        <taxon>Streptomycetaceae</taxon>
        <taxon>Streptomyces</taxon>
    </lineage>
</organism>
<evidence type="ECO:0008006" key="3">
    <source>
        <dbReference type="Google" id="ProtNLM"/>
    </source>
</evidence>
<evidence type="ECO:0000313" key="1">
    <source>
        <dbReference type="EMBL" id="KND38343.1"/>
    </source>
</evidence>
<accession>A0A0L0KKH8</accession>
<reference evidence="2" key="1">
    <citation type="submission" date="2014-07" db="EMBL/GenBank/DDBJ databases">
        <title>Genome sequencing of plant-pathogenic Streptomyces species.</title>
        <authorList>
            <person name="Harrison J."/>
            <person name="Sapp M."/>
            <person name="Thwaites R."/>
            <person name="Studholme D.J."/>
        </authorList>
    </citation>
    <scope>NUCLEOTIDE SEQUENCE [LARGE SCALE GENOMIC DNA]</scope>
    <source>
        <strain evidence="2">NCPPB 4445</strain>
    </source>
</reference>
<dbReference type="RefSeq" id="WP_050370069.1">
    <property type="nucleotide sequence ID" value="NZ_KQ257808.1"/>
</dbReference>
<dbReference type="Proteomes" id="UP000037151">
    <property type="component" value="Unassembled WGS sequence"/>
</dbReference>
<sequence>MPDQVRDVLDKAAEGFVSFGQMADRLGVAMAGSETPNVFEIEALRAAMLYHLGPGGTFAGWYQGATPERWPGDITQMPADTLEVWATYAQVAEHPGVRAHLHDLLAAADHGQRHVHIRAAIADYQEAAPWFAAAHEVVPGRWRAGECLTRAFHLAVSTGQKDLLNGVVADMLVMAEESLDGPDPAPGLVGLLIDPLLERKALKQSARPVVEKAVETFKDNVHVQVDFLADLRALEADDSARQTIDRQRVEALLRAAGAEDGLNKLLLLSDAATLARDSGLTDLYDEVRREQQKLTAQDLKLETVTTTVNLPTDVFDACEQHVAQAADLADALWRIASWAAPIGDDEPTADTEQETELKTGFLRLPTNKLNLAGPVLAHLNAVEKNPDDDLRVVRMELTGLLVAHQLDYVWRRFDPSDAEIARVFACEGVASLSKMRELASAFRSYWYREPKAAKVALPLVEGLLRRHLKSVEVPVIRPASGDKAGVVDQLGTLIDKMTEGGFDAGWQTTFRLLLADPKEGLNLRNIELHDLRDEPLHHHHVALVLLAALVILRAAQGRGH</sequence>
<name>A0A0L0KKH8_9ACTN</name>
<evidence type="ECO:0000313" key="2">
    <source>
        <dbReference type="Proteomes" id="UP000037151"/>
    </source>
</evidence>
<dbReference type="OrthoDB" id="4670891at2"/>
<protein>
    <recommendedName>
        <fullName evidence="3">DUF4209 domain-containing protein</fullName>
    </recommendedName>
</protein>
<dbReference type="EMBL" id="JPPY01000046">
    <property type="protein sequence ID" value="KND38343.1"/>
    <property type="molecule type" value="Genomic_DNA"/>
</dbReference>
<proteinExistence type="predicted"/>
<comment type="caution">
    <text evidence="1">The sequence shown here is derived from an EMBL/GenBank/DDBJ whole genome shotgun (WGS) entry which is preliminary data.</text>
</comment>
<dbReference type="AlphaFoldDB" id="A0A0L0KKH8"/>